<reference evidence="2 3" key="1">
    <citation type="journal article" date="2019" name="Sci. Rep.">
        <title>Orb-weaving spider Araneus ventricosus genome elucidates the spidroin gene catalogue.</title>
        <authorList>
            <person name="Kono N."/>
            <person name="Nakamura H."/>
            <person name="Ohtoshi R."/>
            <person name="Moran D.A.P."/>
            <person name="Shinohara A."/>
            <person name="Yoshida Y."/>
            <person name="Fujiwara M."/>
            <person name="Mori M."/>
            <person name="Tomita M."/>
            <person name="Arakawa K."/>
        </authorList>
    </citation>
    <scope>NUCLEOTIDE SEQUENCE [LARGE SCALE GENOMIC DNA]</scope>
</reference>
<organism evidence="2 3">
    <name type="scientific">Araneus ventricosus</name>
    <name type="common">Orbweaver spider</name>
    <name type="synonym">Epeira ventricosa</name>
    <dbReference type="NCBI Taxonomy" id="182803"/>
    <lineage>
        <taxon>Eukaryota</taxon>
        <taxon>Metazoa</taxon>
        <taxon>Ecdysozoa</taxon>
        <taxon>Arthropoda</taxon>
        <taxon>Chelicerata</taxon>
        <taxon>Arachnida</taxon>
        <taxon>Araneae</taxon>
        <taxon>Araneomorphae</taxon>
        <taxon>Entelegynae</taxon>
        <taxon>Araneoidea</taxon>
        <taxon>Araneidae</taxon>
        <taxon>Araneus</taxon>
    </lineage>
</organism>
<keyword evidence="3" id="KW-1185">Reference proteome</keyword>
<gene>
    <name evidence="2" type="ORF">AVEN_255659-2_1</name>
</gene>
<sequence length="49" mass="5526">DCMPPSVSEALQADEIETENNTDNDQNIEAEMTDNDASENSEEEEKHQK</sequence>
<dbReference type="Proteomes" id="UP000499080">
    <property type="component" value="Unassembled WGS sequence"/>
</dbReference>
<evidence type="ECO:0000256" key="1">
    <source>
        <dbReference type="SAM" id="MobiDB-lite"/>
    </source>
</evidence>
<accession>A0A4Y2GZ86</accession>
<feature type="compositionally biased region" description="Acidic residues" evidence="1">
    <location>
        <begin position="12"/>
        <end position="43"/>
    </location>
</feature>
<comment type="caution">
    <text evidence="2">The sequence shown here is derived from an EMBL/GenBank/DDBJ whole genome shotgun (WGS) entry which is preliminary data.</text>
</comment>
<evidence type="ECO:0000313" key="2">
    <source>
        <dbReference type="EMBL" id="GBM59120.1"/>
    </source>
</evidence>
<proteinExistence type="predicted"/>
<dbReference type="EMBL" id="BGPR01001666">
    <property type="protein sequence ID" value="GBM59120.1"/>
    <property type="molecule type" value="Genomic_DNA"/>
</dbReference>
<name>A0A4Y2GZ86_ARAVE</name>
<feature type="non-terminal residue" evidence="2">
    <location>
        <position position="1"/>
    </location>
</feature>
<protein>
    <submittedName>
        <fullName evidence="2">Uncharacterized protein</fullName>
    </submittedName>
</protein>
<evidence type="ECO:0000313" key="3">
    <source>
        <dbReference type="Proteomes" id="UP000499080"/>
    </source>
</evidence>
<dbReference type="AlphaFoldDB" id="A0A4Y2GZ86"/>
<feature type="region of interest" description="Disordered" evidence="1">
    <location>
        <begin position="1"/>
        <end position="49"/>
    </location>
</feature>